<evidence type="ECO:0000256" key="5">
    <source>
        <dbReference type="ARBA" id="ARBA00022989"/>
    </source>
</evidence>
<feature type="transmembrane region" description="Helical" evidence="7">
    <location>
        <begin position="6"/>
        <end position="26"/>
    </location>
</feature>
<evidence type="ECO:0000256" key="2">
    <source>
        <dbReference type="ARBA" id="ARBA00022475"/>
    </source>
</evidence>
<proteinExistence type="predicted"/>
<dbReference type="GO" id="GO:0022857">
    <property type="term" value="F:transmembrane transporter activity"/>
    <property type="evidence" value="ECO:0007669"/>
    <property type="project" value="TreeGrafter"/>
</dbReference>
<name>X1FC54_9ZZZZ</name>
<feature type="domain" description="TRAP C4-dicarboxylate transport system permease DctM subunit" evidence="8">
    <location>
        <begin position="2"/>
        <end position="142"/>
    </location>
</feature>
<evidence type="ECO:0000256" key="7">
    <source>
        <dbReference type="SAM" id="Phobius"/>
    </source>
</evidence>
<evidence type="ECO:0000256" key="1">
    <source>
        <dbReference type="ARBA" id="ARBA00004429"/>
    </source>
</evidence>
<dbReference type="PANTHER" id="PTHR33362:SF5">
    <property type="entry name" value="C4-DICARBOXYLATE TRAP TRANSPORTER LARGE PERMEASE PROTEIN DCTM"/>
    <property type="match status" value="1"/>
</dbReference>
<feature type="transmembrane region" description="Helical" evidence="7">
    <location>
        <begin position="38"/>
        <end position="71"/>
    </location>
</feature>
<feature type="transmembrane region" description="Helical" evidence="7">
    <location>
        <begin position="121"/>
        <end position="146"/>
    </location>
</feature>
<evidence type="ECO:0000256" key="6">
    <source>
        <dbReference type="ARBA" id="ARBA00023136"/>
    </source>
</evidence>
<evidence type="ECO:0000313" key="9">
    <source>
        <dbReference type="EMBL" id="GAH42527.1"/>
    </source>
</evidence>
<sequence>MLLSVFLGAIVFGEILGFTGVAAGIGKILTGFTTSPALVVGIVMVIGLVLGCLMSGLAIMLMLIPIAMPTIRLLGIDPIWFCTLFSLNQEMGVTSPPFGYLLFVMKGLVSKDTTMGDLYRAALPFLGCDAIAMILMILFPQIVLWLPYLAE</sequence>
<evidence type="ECO:0000256" key="3">
    <source>
        <dbReference type="ARBA" id="ARBA00022519"/>
    </source>
</evidence>
<gene>
    <name evidence="9" type="ORF">S03H2_18954</name>
</gene>
<accession>X1FC54</accession>
<keyword evidence="6 7" id="KW-0472">Membrane</keyword>
<keyword evidence="3" id="KW-0997">Cell inner membrane</keyword>
<comment type="caution">
    <text evidence="9">The sequence shown here is derived from an EMBL/GenBank/DDBJ whole genome shotgun (WGS) entry which is preliminary data.</text>
</comment>
<dbReference type="AlphaFoldDB" id="X1FC54"/>
<comment type="subcellular location">
    <subcellularLocation>
        <location evidence="1">Cell inner membrane</location>
        <topology evidence="1">Multi-pass membrane protein</topology>
    </subcellularLocation>
</comment>
<dbReference type="PANTHER" id="PTHR33362">
    <property type="entry name" value="SIALIC ACID TRAP TRANSPORTER PERMEASE PROTEIN SIAT-RELATED"/>
    <property type="match status" value="1"/>
</dbReference>
<dbReference type="EMBL" id="BARU01009861">
    <property type="protein sequence ID" value="GAH42527.1"/>
    <property type="molecule type" value="Genomic_DNA"/>
</dbReference>
<keyword evidence="4 7" id="KW-0812">Transmembrane</keyword>
<dbReference type="GO" id="GO:0005886">
    <property type="term" value="C:plasma membrane"/>
    <property type="evidence" value="ECO:0007669"/>
    <property type="project" value="UniProtKB-SubCell"/>
</dbReference>
<keyword evidence="5 7" id="KW-1133">Transmembrane helix</keyword>
<protein>
    <recommendedName>
        <fullName evidence="8">TRAP C4-dicarboxylate transport system permease DctM subunit domain-containing protein</fullName>
    </recommendedName>
</protein>
<dbReference type="InterPro" id="IPR010656">
    <property type="entry name" value="DctM"/>
</dbReference>
<dbReference type="InterPro" id="IPR004681">
    <property type="entry name" value="TRAP_DctM"/>
</dbReference>
<feature type="transmembrane region" description="Helical" evidence="7">
    <location>
        <begin position="91"/>
        <end position="109"/>
    </location>
</feature>
<organism evidence="9">
    <name type="scientific">marine sediment metagenome</name>
    <dbReference type="NCBI Taxonomy" id="412755"/>
    <lineage>
        <taxon>unclassified sequences</taxon>
        <taxon>metagenomes</taxon>
        <taxon>ecological metagenomes</taxon>
    </lineage>
</organism>
<reference evidence="9" key="1">
    <citation type="journal article" date="2014" name="Front. Microbiol.">
        <title>High frequency of phylogenetically diverse reductive dehalogenase-homologous genes in deep subseafloor sedimentary metagenomes.</title>
        <authorList>
            <person name="Kawai M."/>
            <person name="Futagami T."/>
            <person name="Toyoda A."/>
            <person name="Takaki Y."/>
            <person name="Nishi S."/>
            <person name="Hori S."/>
            <person name="Arai W."/>
            <person name="Tsubouchi T."/>
            <person name="Morono Y."/>
            <person name="Uchiyama I."/>
            <person name="Ito T."/>
            <person name="Fujiyama A."/>
            <person name="Inagaki F."/>
            <person name="Takami H."/>
        </authorList>
    </citation>
    <scope>NUCLEOTIDE SEQUENCE</scope>
    <source>
        <strain evidence="9">Expedition CK06-06</strain>
    </source>
</reference>
<dbReference type="Pfam" id="PF06808">
    <property type="entry name" value="DctM"/>
    <property type="match status" value="1"/>
</dbReference>
<keyword evidence="2" id="KW-1003">Cell membrane</keyword>
<evidence type="ECO:0000259" key="8">
    <source>
        <dbReference type="Pfam" id="PF06808"/>
    </source>
</evidence>
<evidence type="ECO:0000256" key="4">
    <source>
        <dbReference type="ARBA" id="ARBA00022692"/>
    </source>
</evidence>